<keyword evidence="4" id="KW-1185">Reference proteome</keyword>
<feature type="signal peptide" evidence="2">
    <location>
        <begin position="1"/>
        <end position="25"/>
    </location>
</feature>
<feature type="transmembrane region" description="Helical" evidence="1">
    <location>
        <begin position="958"/>
        <end position="991"/>
    </location>
</feature>
<feature type="transmembrane region" description="Helical" evidence="1">
    <location>
        <begin position="895"/>
        <end position="914"/>
    </location>
</feature>
<feature type="transmembrane region" description="Helical" evidence="1">
    <location>
        <begin position="375"/>
        <end position="395"/>
    </location>
</feature>
<reference evidence="3 4" key="1">
    <citation type="submission" date="2015-12" db="EMBL/GenBank/DDBJ databases">
        <title>The genome of Folsomia candida.</title>
        <authorList>
            <person name="Faddeeva A."/>
            <person name="Derks M.F."/>
            <person name="Anvar Y."/>
            <person name="Smit S."/>
            <person name="Van Straalen N."/>
            <person name="Roelofs D."/>
        </authorList>
    </citation>
    <scope>NUCLEOTIDE SEQUENCE [LARGE SCALE GENOMIC DNA]</scope>
    <source>
        <strain evidence="3 4">VU population</strain>
        <tissue evidence="3">Whole body</tissue>
    </source>
</reference>
<dbReference type="EMBL" id="LNIX01000008">
    <property type="protein sequence ID" value="OXA51073.1"/>
    <property type="molecule type" value="Genomic_DNA"/>
</dbReference>
<comment type="caution">
    <text evidence="3">The sequence shown here is derived from an EMBL/GenBank/DDBJ whole genome shotgun (WGS) entry which is preliminary data.</text>
</comment>
<feature type="transmembrane region" description="Helical" evidence="1">
    <location>
        <begin position="196"/>
        <end position="223"/>
    </location>
</feature>
<feature type="transmembrane region" description="Helical" evidence="1">
    <location>
        <begin position="810"/>
        <end position="831"/>
    </location>
</feature>
<feature type="transmembrane region" description="Helical" evidence="1">
    <location>
        <begin position="461"/>
        <end position="483"/>
    </location>
</feature>
<feature type="transmembrane region" description="Helical" evidence="1">
    <location>
        <begin position="770"/>
        <end position="789"/>
    </location>
</feature>
<sequence>MFTTLLIYFCNVSFFLLSGPFRVHAEEGKGYIFKSYLSHKIFSGALQTIGIYIFISFQIFHLDNIDFLKQPEQSYTLCQGISAIAYTVLHFRLMWTRQSKIMNVLHLRPSSSKIPSSSDVKYRDRKIIAVKIYIVLNIIVGFLYIINEIAPNFNTQDQDNGKYMVHMWRNGFLFANEDYQNQIEYDMNIFEKIVMISIYVLFLILASVSQLIHGLVFILSLAVHEIVTDSEKSLAAKNCNLKMSIMQLVEMRKKIGAINQISGPILVTVFINVFSMFATILGQDRNKGWGFWVLFFFKYSMDLAIFIIAAQANSQAVTLEKSVLFSAIERESFTDGKNSEGRTGSQVPMMHCFLKTAPGEVGLVGWKFFRITYPFLGSIIGGTMQSIGILTFLLFHRYYLAQIDLLKTPEKSYQSYRNASAITYTFLLINLLWRRKPLISKLLDLHPTSAFSTMHNTRRKMAMTGFLFFLFAVNLTWVIALFLPNPDSKNADTEIVIFWRNVFLFKNETTAERFTELELVEQVAIFAAALFGLHMLLVTQLTHILMFIAALAVHEIVENTKTSIDTLLCDKSYKAKINSLVEMRQGIGVINDINGPILVAVFIDMLSVFATVFGKVDDEGGGAGGWIGDTVFLVKNFINVATFVIAANAQSQAAALEKSVLFQTLDHQNLDQFHVMEAFIQSAPGQNGLGWKFFIVSYPFLGSMEILKKTSTDKFKLPEMSSFISDKKTKVKLDLTIIDVDPVILMPYATTTIDESKHVVLPSSYLFPAYFSYFFNITFVLLTSPFWIYSLTDGKNKTVYIMKSCLCHKIASGIVVTFGMTSILVYVLYFFESVDIVRQPEKSYEGFGHFCVTAYTFLMIHLMWRRKRKILNVLNLYPHDMASANNMKTRYRRLLLMKVFLLVGIAVDIAVLYFDIFPNQNDHEGGLQEMVEMAEIIWRTKPPIGTKKLKFLGQPSGIQAYIIITLIFRIYITLITQITHLLIFIASVAVYEIVNETVKNVEKLTYSKDKIMQLVRMKEQIGVVNEINGPMMVAVFIDMLGHLATALGKPSDDIWYDGIFFLIKYSINFAILVIAAEAHCKAVMLEKSIIFSYVMKESDRSEANKNHQGLWEGKVAKQVQAMQALLRTSPGQNGLTGWKFFLISYPFLGSALSICLTYAMVMLQFVAAPKREKTG</sequence>
<keyword evidence="2" id="KW-0732">Signal</keyword>
<evidence type="ECO:0000313" key="3">
    <source>
        <dbReference type="EMBL" id="OXA51073.1"/>
    </source>
</evidence>
<feature type="transmembrane region" description="Helical" evidence="1">
    <location>
        <begin position="846"/>
        <end position="864"/>
    </location>
</feature>
<keyword evidence="1" id="KW-0812">Transmembrane</keyword>
<evidence type="ECO:0000256" key="2">
    <source>
        <dbReference type="SAM" id="SignalP"/>
    </source>
</evidence>
<protein>
    <submittedName>
        <fullName evidence="3">Uncharacterized protein</fullName>
    </submittedName>
</protein>
<feature type="transmembrane region" description="Helical" evidence="1">
    <location>
        <begin position="128"/>
        <end position="146"/>
    </location>
</feature>
<feature type="transmembrane region" description="Helical" evidence="1">
    <location>
        <begin position="523"/>
        <end position="553"/>
    </location>
</feature>
<feature type="transmembrane region" description="Helical" evidence="1">
    <location>
        <begin position="41"/>
        <end position="60"/>
    </location>
</feature>
<feature type="chain" id="PRO_5012217705" evidence="2">
    <location>
        <begin position="26"/>
        <end position="1175"/>
    </location>
</feature>
<evidence type="ECO:0000256" key="1">
    <source>
        <dbReference type="SAM" id="Phobius"/>
    </source>
</evidence>
<feature type="transmembrane region" description="Helical" evidence="1">
    <location>
        <begin position="1140"/>
        <end position="1167"/>
    </location>
</feature>
<name>A0A226E0L3_FOLCA</name>
<keyword evidence="1" id="KW-1133">Transmembrane helix</keyword>
<organism evidence="3 4">
    <name type="scientific">Folsomia candida</name>
    <name type="common">Springtail</name>
    <dbReference type="NCBI Taxonomy" id="158441"/>
    <lineage>
        <taxon>Eukaryota</taxon>
        <taxon>Metazoa</taxon>
        <taxon>Ecdysozoa</taxon>
        <taxon>Arthropoda</taxon>
        <taxon>Hexapoda</taxon>
        <taxon>Collembola</taxon>
        <taxon>Entomobryomorpha</taxon>
        <taxon>Isotomoidea</taxon>
        <taxon>Isotomidae</taxon>
        <taxon>Proisotominae</taxon>
        <taxon>Folsomia</taxon>
    </lineage>
</organism>
<proteinExistence type="predicted"/>
<accession>A0A226E0L3</accession>
<dbReference type="Proteomes" id="UP000198287">
    <property type="component" value="Unassembled WGS sequence"/>
</dbReference>
<dbReference type="AlphaFoldDB" id="A0A226E0L3"/>
<feature type="transmembrane region" description="Helical" evidence="1">
    <location>
        <begin position="289"/>
        <end position="310"/>
    </location>
</feature>
<feature type="transmembrane region" description="Helical" evidence="1">
    <location>
        <begin position="415"/>
        <end position="433"/>
    </location>
</feature>
<feature type="transmembrane region" description="Helical" evidence="1">
    <location>
        <begin position="1054"/>
        <end position="1076"/>
    </location>
</feature>
<feature type="transmembrane region" description="Helical" evidence="1">
    <location>
        <begin position="261"/>
        <end position="283"/>
    </location>
</feature>
<feature type="transmembrane region" description="Helical" evidence="1">
    <location>
        <begin position="1027"/>
        <end position="1048"/>
    </location>
</feature>
<evidence type="ECO:0000313" key="4">
    <source>
        <dbReference type="Proteomes" id="UP000198287"/>
    </source>
</evidence>
<gene>
    <name evidence="3" type="ORF">Fcan01_14584</name>
</gene>
<keyword evidence="1" id="KW-0472">Membrane</keyword>